<evidence type="ECO:0000313" key="11">
    <source>
        <dbReference type="EMBL" id="TJZ85549.1"/>
    </source>
</evidence>
<evidence type="ECO:0000256" key="1">
    <source>
        <dbReference type="ARBA" id="ARBA00001947"/>
    </source>
</evidence>
<dbReference type="EC" id="3.5.1.16" evidence="11"/>
<dbReference type="InterPro" id="IPR010169">
    <property type="entry name" value="AcOrn-deacetyl"/>
</dbReference>
<dbReference type="RefSeq" id="WP_136855986.1">
    <property type="nucleotide sequence ID" value="NZ_SUNH01000008.1"/>
</dbReference>
<evidence type="ECO:0000256" key="4">
    <source>
        <dbReference type="ARBA" id="ARBA00022571"/>
    </source>
</evidence>
<dbReference type="GO" id="GO:0006526">
    <property type="term" value="P:L-arginine biosynthetic process"/>
    <property type="evidence" value="ECO:0007669"/>
    <property type="project" value="UniProtKB-KW"/>
</dbReference>
<dbReference type="InterPro" id="IPR001261">
    <property type="entry name" value="ArgE/DapE_CS"/>
</dbReference>
<dbReference type="InterPro" id="IPR050072">
    <property type="entry name" value="Peptidase_M20A"/>
</dbReference>
<dbReference type="OrthoDB" id="9809784at2"/>
<dbReference type="InterPro" id="IPR036264">
    <property type="entry name" value="Bact_exopeptidase_dim_dom"/>
</dbReference>
<keyword evidence="5" id="KW-0028">Amino-acid biosynthesis</keyword>
<dbReference type="EMBL" id="SUNH01000008">
    <property type="protein sequence ID" value="TJZ85549.1"/>
    <property type="molecule type" value="Genomic_DNA"/>
</dbReference>
<dbReference type="PANTHER" id="PTHR43808:SF31">
    <property type="entry name" value="N-ACETYL-L-CITRULLINE DEACETYLASE"/>
    <property type="match status" value="1"/>
</dbReference>
<dbReference type="AlphaFoldDB" id="A0A4U0QTX9"/>
<comment type="similarity">
    <text evidence="2">Belongs to the peptidase M20A family. ArgE subfamily.</text>
</comment>
<dbReference type="InterPro" id="IPR002933">
    <property type="entry name" value="Peptidase_M20"/>
</dbReference>
<dbReference type="Gene3D" id="3.30.70.360">
    <property type="match status" value="1"/>
</dbReference>
<keyword evidence="7 11" id="KW-0378">Hydrolase</keyword>
<evidence type="ECO:0000256" key="2">
    <source>
        <dbReference type="ARBA" id="ARBA00005691"/>
    </source>
</evidence>
<dbReference type="InterPro" id="IPR011650">
    <property type="entry name" value="Peptidase_M20_dimer"/>
</dbReference>
<accession>A0A4U0QTX9</accession>
<keyword evidence="3" id="KW-0963">Cytoplasm</keyword>
<dbReference type="Pfam" id="PF07687">
    <property type="entry name" value="M20_dimer"/>
    <property type="match status" value="1"/>
</dbReference>
<sequence>MHRLSSQQILAQLIAFDTTSSRSNLGLIDHVRDYLAGYGVDSRLVMDATGQKANLWATIGPADRPGVILSGHTDTVPVEGQDWASDPYVLTERDGRLYGRGACDMKGFLACALAAVPDLVARDLARSVHLAFSYDEEVGCVGVIGLLEMLRAAALRPAMCIVGEPTLMQVVIGHKAKRSMRVTVRGRSCHSSLAPQGVNAVDYAARLVVRMQDIATRLAATGGRDTDYDITHSTAHTGTIHGGTALNIVPDLCTLDCEFRVLPHEDADALVQELRDYAATELEPMMQRTAPEAGIEIDLYAQFPGLETAPDAEIVTLAKRMVGSNAHSKVAFGTEGGRFAEALGVPTIVCGPGAIAQAHKPDEYIDPSQLAACDDFLRQIADWAAGTDH</sequence>
<keyword evidence="6" id="KW-0479">Metal-binding</keyword>
<gene>
    <name evidence="11" type="primary">argE</name>
    <name evidence="11" type="ORF">FA740_06580</name>
</gene>
<name>A0A4U0QTX9_9RHOB</name>
<dbReference type="PANTHER" id="PTHR43808">
    <property type="entry name" value="ACETYLORNITHINE DEACETYLASE"/>
    <property type="match status" value="1"/>
</dbReference>
<keyword evidence="8" id="KW-0862">Zinc</keyword>
<dbReference type="GO" id="GO:0008777">
    <property type="term" value="F:acetylornithine deacetylase activity"/>
    <property type="evidence" value="ECO:0007669"/>
    <property type="project" value="UniProtKB-EC"/>
</dbReference>
<evidence type="ECO:0000256" key="7">
    <source>
        <dbReference type="ARBA" id="ARBA00022801"/>
    </source>
</evidence>
<evidence type="ECO:0000259" key="10">
    <source>
        <dbReference type="Pfam" id="PF07687"/>
    </source>
</evidence>
<keyword evidence="12" id="KW-1185">Reference proteome</keyword>
<dbReference type="SUPFAM" id="SSF53187">
    <property type="entry name" value="Zn-dependent exopeptidases"/>
    <property type="match status" value="1"/>
</dbReference>
<evidence type="ECO:0000313" key="12">
    <source>
        <dbReference type="Proteomes" id="UP000306223"/>
    </source>
</evidence>
<evidence type="ECO:0000256" key="6">
    <source>
        <dbReference type="ARBA" id="ARBA00022723"/>
    </source>
</evidence>
<feature type="domain" description="Peptidase M20 dimerisation" evidence="10">
    <location>
        <begin position="172"/>
        <end position="284"/>
    </location>
</feature>
<evidence type="ECO:0000256" key="3">
    <source>
        <dbReference type="ARBA" id="ARBA00022490"/>
    </source>
</evidence>
<dbReference type="CDD" id="cd03894">
    <property type="entry name" value="M20_ArgE"/>
    <property type="match status" value="1"/>
</dbReference>
<evidence type="ECO:0000256" key="8">
    <source>
        <dbReference type="ARBA" id="ARBA00022833"/>
    </source>
</evidence>
<dbReference type="NCBIfam" id="TIGR01892">
    <property type="entry name" value="AcOrn-deacetyl"/>
    <property type="match status" value="1"/>
</dbReference>
<comment type="cofactor">
    <cofactor evidence="1">
        <name>Zn(2+)</name>
        <dbReference type="ChEBI" id="CHEBI:29105"/>
    </cofactor>
</comment>
<dbReference type="Proteomes" id="UP000306223">
    <property type="component" value="Unassembled WGS sequence"/>
</dbReference>
<reference evidence="11 12" key="1">
    <citation type="submission" date="2019-04" db="EMBL/GenBank/DDBJ databases">
        <authorList>
            <person name="Li J."/>
        </authorList>
    </citation>
    <scope>NUCLEOTIDE SEQUENCE [LARGE SCALE GENOMIC DNA]</scope>
    <source>
        <strain evidence="11 12">CCTCC AB2016182</strain>
    </source>
</reference>
<evidence type="ECO:0000256" key="5">
    <source>
        <dbReference type="ARBA" id="ARBA00022605"/>
    </source>
</evidence>
<dbReference type="GO" id="GO:0046872">
    <property type="term" value="F:metal ion binding"/>
    <property type="evidence" value="ECO:0007669"/>
    <property type="project" value="UniProtKB-KW"/>
</dbReference>
<comment type="caution">
    <text evidence="11">The sequence shown here is derived from an EMBL/GenBank/DDBJ whole genome shotgun (WGS) entry which is preliminary data.</text>
</comment>
<evidence type="ECO:0000256" key="9">
    <source>
        <dbReference type="ARBA" id="ARBA00023285"/>
    </source>
</evidence>
<dbReference type="Pfam" id="PF01546">
    <property type="entry name" value="Peptidase_M20"/>
    <property type="match status" value="1"/>
</dbReference>
<keyword evidence="9" id="KW-0170">Cobalt</keyword>
<dbReference type="PROSITE" id="PS00759">
    <property type="entry name" value="ARGE_DAPE_CPG2_2"/>
    <property type="match status" value="1"/>
</dbReference>
<dbReference type="NCBIfam" id="NF005710">
    <property type="entry name" value="PRK07522.1"/>
    <property type="match status" value="1"/>
</dbReference>
<organism evidence="11 12">
    <name type="scientific">Paracoccus hibiscisoli</name>
    <dbReference type="NCBI Taxonomy" id="2023261"/>
    <lineage>
        <taxon>Bacteria</taxon>
        <taxon>Pseudomonadati</taxon>
        <taxon>Pseudomonadota</taxon>
        <taxon>Alphaproteobacteria</taxon>
        <taxon>Rhodobacterales</taxon>
        <taxon>Paracoccaceae</taxon>
        <taxon>Paracoccus</taxon>
    </lineage>
</organism>
<dbReference type="Gene3D" id="3.40.630.10">
    <property type="entry name" value="Zn peptidases"/>
    <property type="match status" value="1"/>
</dbReference>
<keyword evidence="4" id="KW-0055">Arginine biosynthesis</keyword>
<dbReference type="SUPFAM" id="SSF55031">
    <property type="entry name" value="Bacterial exopeptidase dimerisation domain"/>
    <property type="match status" value="1"/>
</dbReference>
<proteinExistence type="inferred from homology"/>
<protein>
    <submittedName>
        <fullName evidence="11">Acetylornithine deacetylase</fullName>
        <ecNumber evidence="11">3.5.1.16</ecNumber>
    </submittedName>
</protein>